<keyword evidence="1" id="KW-0175">Coiled coil</keyword>
<evidence type="ECO:0000313" key="3">
    <source>
        <dbReference type="EMBL" id="MBO8424137.1"/>
    </source>
</evidence>
<feature type="coiled-coil region" evidence="1">
    <location>
        <begin position="280"/>
        <end position="314"/>
    </location>
</feature>
<protein>
    <submittedName>
        <fullName evidence="3">NFACT family protein</fullName>
    </submittedName>
</protein>
<dbReference type="Gene3D" id="2.30.310.10">
    <property type="entry name" value="ibrinogen binding protein from staphylococcus aureus domain"/>
    <property type="match status" value="1"/>
</dbReference>
<reference evidence="3" key="1">
    <citation type="submission" date="2020-10" db="EMBL/GenBank/DDBJ databases">
        <authorList>
            <person name="Gilroy R."/>
        </authorList>
    </citation>
    <scope>NUCLEOTIDE SEQUENCE</scope>
    <source>
        <strain evidence="3">517</strain>
    </source>
</reference>
<dbReference type="GO" id="GO:0000049">
    <property type="term" value="F:tRNA binding"/>
    <property type="evidence" value="ECO:0007669"/>
    <property type="project" value="TreeGrafter"/>
</dbReference>
<dbReference type="EMBL" id="JADINF010000098">
    <property type="protein sequence ID" value="MBO8424137.1"/>
    <property type="molecule type" value="Genomic_DNA"/>
</dbReference>
<feature type="domain" description="NFACT RNA-binding" evidence="2">
    <location>
        <begin position="450"/>
        <end position="536"/>
    </location>
</feature>
<dbReference type="Pfam" id="PF05833">
    <property type="entry name" value="NFACT_N"/>
    <property type="match status" value="1"/>
</dbReference>
<dbReference type="GO" id="GO:1990112">
    <property type="term" value="C:RQC complex"/>
    <property type="evidence" value="ECO:0007669"/>
    <property type="project" value="TreeGrafter"/>
</dbReference>
<dbReference type="GO" id="GO:0043023">
    <property type="term" value="F:ribosomal large subunit binding"/>
    <property type="evidence" value="ECO:0007669"/>
    <property type="project" value="TreeGrafter"/>
</dbReference>
<dbReference type="AlphaFoldDB" id="A0A940IDF1"/>
<gene>
    <name evidence="3" type="ORF">IAB16_03890</name>
</gene>
<evidence type="ECO:0000256" key="1">
    <source>
        <dbReference type="SAM" id="Coils"/>
    </source>
</evidence>
<comment type="caution">
    <text evidence="3">The sequence shown here is derived from an EMBL/GenBank/DDBJ whole genome shotgun (WGS) entry which is preliminary data.</text>
</comment>
<evidence type="ECO:0000313" key="4">
    <source>
        <dbReference type="Proteomes" id="UP000727857"/>
    </source>
</evidence>
<sequence>MPNDMITLKAFTKETHKNYSGGRIDRIVAPSEDEIILNLRARGVNSALTISCRAGMPRIHLSAEKARGGQIPTPFCMVLRKYLSGSRIDGIRILNEDRIVEINVTSRNELNDELKLRLITEIMGGSSNVILTDENYTVIDAMKRVVGEKTRTVLPRHRYELPQRGKTLLSESAKVSEIIGNAAPEEAVKTLCREINGLSKESAAELYAASADVGAERAAARMDDLYSYEGYSPCVILTPDGTPKGFYAYPYATASKGNKTVRYPTLSEAMEAYYSAGVAAARKADDTRKLNKKLKALKAKAKRHSEEADAVLASSGEKERYRELAEILQCNVYRVERGASIIICDDFYNTRSVEIALDPTISPQKNVERYFRKYAKAKGAESYARAEKERSRELLDYLMTIETAISNCSSDAEYAEIEAELDALAGKRKSTSARGGKTPKKTPPLRLDIEGFTAYVGKNNSQNEEVTFSIASGKDLWLHVKNYHGAHGVILQPDRTAPLGVIRKVAEAVAYYSEAREAPSVEVDYTLRKFVKKLGKPGLVRYTDNKTVVVKPVDPCKK</sequence>
<proteinExistence type="predicted"/>
<dbReference type="InterPro" id="IPR051608">
    <property type="entry name" value="RQC_Subunit_NEMF"/>
</dbReference>
<reference evidence="3" key="2">
    <citation type="journal article" date="2021" name="PeerJ">
        <title>Extensive microbial diversity within the chicken gut microbiome revealed by metagenomics and culture.</title>
        <authorList>
            <person name="Gilroy R."/>
            <person name="Ravi A."/>
            <person name="Getino M."/>
            <person name="Pursley I."/>
            <person name="Horton D.L."/>
            <person name="Alikhan N.F."/>
            <person name="Baker D."/>
            <person name="Gharbi K."/>
            <person name="Hall N."/>
            <person name="Watson M."/>
            <person name="Adriaenssens E.M."/>
            <person name="Foster-Nyarko E."/>
            <person name="Jarju S."/>
            <person name="Secka A."/>
            <person name="Antonio M."/>
            <person name="Oren A."/>
            <person name="Chaudhuri R.R."/>
            <person name="La Ragione R."/>
            <person name="Hildebrand F."/>
            <person name="Pallen M.J."/>
        </authorList>
    </citation>
    <scope>NUCLEOTIDE SEQUENCE</scope>
    <source>
        <strain evidence="3">517</strain>
    </source>
</reference>
<dbReference type="PANTHER" id="PTHR15239">
    <property type="entry name" value="NUCLEAR EXPORT MEDIATOR FACTOR NEMF"/>
    <property type="match status" value="1"/>
</dbReference>
<accession>A0A940IDF1</accession>
<name>A0A940IDF1_9FIRM</name>
<dbReference type="PANTHER" id="PTHR15239:SF6">
    <property type="entry name" value="RIBOSOME QUALITY CONTROL COMPLEX SUBUNIT NEMF"/>
    <property type="match status" value="1"/>
</dbReference>
<dbReference type="InterPro" id="IPR008532">
    <property type="entry name" value="NFACT_RNA-bd"/>
</dbReference>
<dbReference type="Pfam" id="PF05670">
    <property type="entry name" value="NFACT-R_1"/>
    <property type="match status" value="1"/>
</dbReference>
<dbReference type="GO" id="GO:0072344">
    <property type="term" value="P:rescue of stalled ribosome"/>
    <property type="evidence" value="ECO:0007669"/>
    <property type="project" value="TreeGrafter"/>
</dbReference>
<organism evidence="3 4">
    <name type="scientific">Candidatus Stercoripulliclostridium pullicola</name>
    <dbReference type="NCBI Taxonomy" id="2840953"/>
    <lineage>
        <taxon>Bacteria</taxon>
        <taxon>Bacillati</taxon>
        <taxon>Bacillota</taxon>
        <taxon>Clostridia</taxon>
        <taxon>Eubacteriales</taxon>
        <taxon>Candidatus Stercoripulliclostridium</taxon>
    </lineage>
</organism>
<dbReference type="Proteomes" id="UP000727857">
    <property type="component" value="Unassembled WGS sequence"/>
</dbReference>
<evidence type="ECO:0000259" key="2">
    <source>
        <dbReference type="Pfam" id="PF05670"/>
    </source>
</evidence>